<gene>
    <name evidence="1" type="ORF">ETB97_010970</name>
</gene>
<organism evidence="1 2">
    <name type="scientific">Petromyces alliaceus</name>
    <name type="common">Aspergillus alliaceus</name>
    <dbReference type="NCBI Taxonomy" id="209559"/>
    <lineage>
        <taxon>Eukaryota</taxon>
        <taxon>Fungi</taxon>
        <taxon>Dikarya</taxon>
        <taxon>Ascomycota</taxon>
        <taxon>Pezizomycotina</taxon>
        <taxon>Eurotiomycetes</taxon>
        <taxon>Eurotiomycetidae</taxon>
        <taxon>Eurotiales</taxon>
        <taxon>Aspergillaceae</taxon>
        <taxon>Aspergillus</taxon>
        <taxon>Aspergillus subgen. Circumdati</taxon>
    </lineage>
</organism>
<dbReference type="Gene3D" id="3.40.50.300">
    <property type="entry name" value="P-loop containing nucleotide triphosphate hydrolases"/>
    <property type="match status" value="1"/>
</dbReference>
<comment type="caution">
    <text evidence="1">The sequence shown here is derived from an EMBL/GenBank/DDBJ whole genome shotgun (WGS) entry which is preliminary data.</text>
</comment>
<dbReference type="AlphaFoldDB" id="A0A8H6A8A1"/>
<reference evidence="1 2" key="1">
    <citation type="submission" date="2019-04" db="EMBL/GenBank/DDBJ databases">
        <title>Aspergillus burnettii sp. nov., novel species from soil in southeast Queensland.</title>
        <authorList>
            <person name="Gilchrist C.L.M."/>
            <person name="Pitt J.I."/>
            <person name="Lange L."/>
            <person name="Lacey H.J."/>
            <person name="Vuong D."/>
            <person name="Midgley D.J."/>
            <person name="Greenfield P."/>
            <person name="Bradbury M."/>
            <person name="Lacey E."/>
            <person name="Busk P.K."/>
            <person name="Pilgaard B."/>
            <person name="Chooi Y.H."/>
            <person name="Piggott A.M."/>
        </authorList>
    </citation>
    <scope>NUCLEOTIDE SEQUENCE [LARGE SCALE GENOMIC DNA]</scope>
    <source>
        <strain evidence="1 2">FRR 5400</strain>
    </source>
</reference>
<sequence>MTDATGDDPSGPPGVIRVRLSKIPSLLDRMQLEDVVTISPTIVPVEGAVLAVEVLSTANKFTTIEETTGHESEFVEGDIMPVVLGKRRSFQALSCDVPSRLSPGDILTYVSKSGLVGAVQAFPTHGLAPVQVRVLGSILKDGTAINIKDSAVPRRKTLSKSAPIVAVAGTASNTGKTTTARKIIQHLKSRGLRVACTKLSGLAYRGELCRLSATGADVVLGFADGGLPTTCGDSAEVIEASLGIIHELNKSDPDVIVVEFGSCLLGFYNVMPVLDSPQFRQHVASVVLTASDTVAAWGLKRVMEEYGIEVTTITGPAVNSISYVDYIEQELGLPAESNLGTMPKTFQLVDMRLAEFERRSNR</sequence>
<protein>
    <recommendedName>
        <fullName evidence="3">DUF1611 domain-containing protein</fullName>
    </recommendedName>
</protein>
<keyword evidence="2" id="KW-1185">Reference proteome</keyword>
<evidence type="ECO:0000313" key="2">
    <source>
        <dbReference type="Proteomes" id="UP000541154"/>
    </source>
</evidence>
<dbReference type="Proteomes" id="UP000541154">
    <property type="component" value="Unassembled WGS sequence"/>
</dbReference>
<dbReference type="SUPFAM" id="SSF52540">
    <property type="entry name" value="P-loop containing nucleoside triphosphate hydrolases"/>
    <property type="match status" value="1"/>
</dbReference>
<dbReference type="InterPro" id="IPR027417">
    <property type="entry name" value="P-loop_NTPase"/>
</dbReference>
<dbReference type="EMBL" id="SPNV01000062">
    <property type="protein sequence ID" value="KAF5862929.1"/>
    <property type="molecule type" value="Genomic_DNA"/>
</dbReference>
<proteinExistence type="predicted"/>
<name>A0A8H6A8A1_PETAA</name>
<accession>A0A8H6A8A1</accession>
<evidence type="ECO:0000313" key="1">
    <source>
        <dbReference type="EMBL" id="KAF5862929.1"/>
    </source>
</evidence>
<evidence type="ECO:0008006" key="3">
    <source>
        <dbReference type="Google" id="ProtNLM"/>
    </source>
</evidence>